<dbReference type="Proteomes" id="UP000035680">
    <property type="component" value="Unassembled WGS sequence"/>
</dbReference>
<feature type="coiled-coil region" evidence="6">
    <location>
        <begin position="272"/>
        <end position="306"/>
    </location>
</feature>
<dbReference type="CDD" id="cd14690">
    <property type="entry name" value="bZIP_CREB1"/>
    <property type="match status" value="1"/>
</dbReference>
<evidence type="ECO:0000256" key="1">
    <source>
        <dbReference type="ARBA" id="ARBA00004123"/>
    </source>
</evidence>
<keyword evidence="4" id="KW-0804">Transcription</keyword>
<keyword evidence="2" id="KW-0805">Transcription regulation</keyword>
<dbReference type="InterPro" id="IPR046347">
    <property type="entry name" value="bZIP_sf"/>
</dbReference>
<keyword evidence="8" id="KW-0732">Signal</keyword>
<dbReference type="FunFam" id="1.20.5.170:FF:000003">
    <property type="entry name" value="cAMP-responsive element modulator isoform X2"/>
    <property type="match status" value="1"/>
</dbReference>
<comment type="subcellular location">
    <subcellularLocation>
        <location evidence="1">Nucleus</location>
    </subcellularLocation>
</comment>
<dbReference type="SUPFAM" id="SSF57959">
    <property type="entry name" value="Leucine zipper domain"/>
    <property type="match status" value="1"/>
</dbReference>
<proteinExistence type="predicted"/>
<sequence length="315" mass="34732">MSPVRSRLVAFLFLRSSDIVVLLCQKYVCVFNETATISAPNRDILRTGEDVISEDEARKRREQLNRRPSYRMILKDLETVTDKSINKKDSTESDIVVVTNNASKLSPQNIPTLPTPVPVLPLKMDGTNSYVSPIVSGPQQQCTSSSTELRMPSLLSDPNVVTGSSLNIIPPSSIPTSVVSNPTGIMLPLNADLLHLKNINDSLALGPFTGVTNNNGDWQPGLLNYNSPSNHINSGPASASSKSSIGIPDGDDSTKKRQVRLMKNREAAKECRRKKKEYVKCLENRVSVLENQNKALIEELKTLKELYCQKGKPEM</sequence>
<dbReference type="InterPro" id="IPR003102">
    <property type="entry name" value="CREB1-like_pKID"/>
</dbReference>
<reference evidence="12" key="2">
    <citation type="submission" date="2015-08" db="UniProtKB">
        <authorList>
            <consortium name="WormBaseParasite"/>
        </authorList>
    </citation>
    <scope>IDENTIFICATION</scope>
</reference>
<dbReference type="GO" id="GO:0000981">
    <property type="term" value="F:DNA-binding transcription factor activity, RNA polymerase II-specific"/>
    <property type="evidence" value="ECO:0007669"/>
    <property type="project" value="TreeGrafter"/>
</dbReference>
<dbReference type="Gene3D" id="1.20.5.170">
    <property type="match status" value="1"/>
</dbReference>
<feature type="signal peptide" evidence="8">
    <location>
        <begin position="1"/>
        <end position="24"/>
    </location>
</feature>
<dbReference type="Pfam" id="PF02173">
    <property type="entry name" value="pKID"/>
    <property type="match status" value="1"/>
</dbReference>
<dbReference type="Pfam" id="PF00170">
    <property type="entry name" value="bZIP_1"/>
    <property type="match status" value="1"/>
</dbReference>
<evidence type="ECO:0000259" key="9">
    <source>
        <dbReference type="PROSITE" id="PS50217"/>
    </source>
</evidence>
<feature type="domain" description="BZIP" evidence="9">
    <location>
        <begin position="254"/>
        <end position="305"/>
    </location>
</feature>
<dbReference type="GO" id="GO:0005667">
    <property type="term" value="C:transcription regulator complex"/>
    <property type="evidence" value="ECO:0007669"/>
    <property type="project" value="TreeGrafter"/>
</dbReference>
<dbReference type="PANTHER" id="PTHR45879">
    <property type="entry name" value="CYCLIC AMP RESPONSE ELEMENT-BINDING PROTEIN B"/>
    <property type="match status" value="1"/>
</dbReference>
<evidence type="ECO:0000256" key="6">
    <source>
        <dbReference type="SAM" id="Coils"/>
    </source>
</evidence>
<dbReference type="GO" id="GO:0005634">
    <property type="term" value="C:nucleus"/>
    <property type="evidence" value="ECO:0007669"/>
    <property type="project" value="UniProtKB-SubCell"/>
</dbReference>
<evidence type="ECO:0000256" key="5">
    <source>
        <dbReference type="ARBA" id="ARBA00023242"/>
    </source>
</evidence>
<evidence type="ECO:0000256" key="7">
    <source>
        <dbReference type="SAM" id="MobiDB-lite"/>
    </source>
</evidence>
<dbReference type="InterPro" id="IPR001630">
    <property type="entry name" value="Leuzip_CREB"/>
</dbReference>
<feature type="domain" description="KID" evidence="10">
    <location>
        <begin position="37"/>
        <end position="96"/>
    </location>
</feature>
<dbReference type="AlphaFoldDB" id="A0A0K0FUZ4"/>
<dbReference type="InterPro" id="IPR004827">
    <property type="entry name" value="bZIP"/>
</dbReference>
<name>A0A0K0FUZ4_STRVS</name>
<dbReference type="PROSITE" id="PS00036">
    <property type="entry name" value="BZIP_BASIC"/>
    <property type="match status" value="1"/>
</dbReference>
<evidence type="ECO:0000256" key="3">
    <source>
        <dbReference type="ARBA" id="ARBA00023125"/>
    </source>
</evidence>
<evidence type="ECO:0000313" key="12">
    <source>
        <dbReference type="WBParaSite" id="SVE_1615800.1"/>
    </source>
</evidence>
<evidence type="ECO:0000259" key="10">
    <source>
        <dbReference type="PROSITE" id="PS50953"/>
    </source>
</evidence>
<feature type="chain" id="PRO_5005330373" evidence="8">
    <location>
        <begin position="25"/>
        <end position="315"/>
    </location>
</feature>
<evidence type="ECO:0000313" key="11">
    <source>
        <dbReference type="Proteomes" id="UP000035680"/>
    </source>
</evidence>
<dbReference type="STRING" id="75913.A0A0K0FUZ4"/>
<evidence type="ECO:0000256" key="8">
    <source>
        <dbReference type="SAM" id="SignalP"/>
    </source>
</evidence>
<dbReference type="GO" id="GO:0000978">
    <property type="term" value="F:RNA polymerase II cis-regulatory region sequence-specific DNA binding"/>
    <property type="evidence" value="ECO:0007669"/>
    <property type="project" value="TreeGrafter"/>
</dbReference>
<feature type="compositionally biased region" description="Low complexity" evidence="7">
    <location>
        <begin position="234"/>
        <end position="248"/>
    </location>
</feature>
<keyword evidence="11" id="KW-1185">Reference proteome</keyword>
<organism evidence="11 12">
    <name type="scientific">Strongyloides venezuelensis</name>
    <name type="common">Threadworm</name>
    <dbReference type="NCBI Taxonomy" id="75913"/>
    <lineage>
        <taxon>Eukaryota</taxon>
        <taxon>Metazoa</taxon>
        <taxon>Ecdysozoa</taxon>
        <taxon>Nematoda</taxon>
        <taxon>Chromadorea</taxon>
        <taxon>Rhabditida</taxon>
        <taxon>Tylenchina</taxon>
        <taxon>Panagrolaimomorpha</taxon>
        <taxon>Strongyloidoidea</taxon>
        <taxon>Strongyloididae</taxon>
        <taxon>Strongyloides</taxon>
    </lineage>
</organism>
<dbReference type="PROSITE" id="PS50217">
    <property type="entry name" value="BZIP"/>
    <property type="match status" value="1"/>
</dbReference>
<keyword evidence="3" id="KW-0238">DNA-binding</keyword>
<accession>A0A0K0FUZ4</accession>
<keyword evidence="6" id="KW-0175">Coiled coil</keyword>
<evidence type="ECO:0000256" key="4">
    <source>
        <dbReference type="ARBA" id="ARBA00023163"/>
    </source>
</evidence>
<dbReference type="SMART" id="SM00338">
    <property type="entry name" value="BRLZ"/>
    <property type="match status" value="1"/>
</dbReference>
<reference evidence="11" key="1">
    <citation type="submission" date="2014-07" db="EMBL/GenBank/DDBJ databases">
        <authorList>
            <person name="Martin A.A"/>
            <person name="De Silva N."/>
        </authorList>
    </citation>
    <scope>NUCLEOTIDE SEQUENCE</scope>
</reference>
<dbReference type="PROSITE" id="PS50953">
    <property type="entry name" value="KID"/>
    <property type="match status" value="1"/>
</dbReference>
<dbReference type="WBParaSite" id="SVE_1615800.1">
    <property type="protein sequence ID" value="SVE_1615800.1"/>
    <property type="gene ID" value="SVE_1615800"/>
</dbReference>
<protein>
    <submittedName>
        <fullName evidence="12">Cyclic AMP response element-binding protein B (inferred by orthology to a D. melanogaster protein)</fullName>
    </submittedName>
</protein>
<evidence type="ECO:0000256" key="2">
    <source>
        <dbReference type="ARBA" id="ARBA00023015"/>
    </source>
</evidence>
<keyword evidence="5" id="KW-0539">Nucleus</keyword>
<feature type="region of interest" description="Disordered" evidence="7">
    <location>
        <begin position="227"/>
        <end position="257"/>
    </location>
</feature>
<dbReference type="PANTHER" id="PTHR45879:SF3">
    <property type="entry name" value="CYCLIC AMP RESPONSE ELEMENT-BINDING PROTEIN B"/>
    <property type="match status" value="1"/>
</dbReference>